<keyword evidence="2" id="KW-0732">Signal</keyword>
<dbReference type="SUPFAM" id="SSF53474">
    <property type="entry name" value="alpha/beta-Hydrolases"/>
    <property type="match status" value="1"/>
</dbReference>
<dbReference type="PANTHER" id="PTHR42776:SF27">
    <property type="entry name" value="DIPEPTIDYL PEPTIDASE FAMILY MEMBER 6"/>
    <property type="match status" value="1"/>
</dbReference>
<evidence type="ECO:0000313" key="4">
    <source>
        <dbReference type="EMBL" id="PWB03396.1"/>
    </source>
</evidence>
<evidence type="ECO:0000313" key="5">
    <source>
        <dbReference type="Proteomes" id="UP000244905"/>
    </source>
</evidence>
<dbReference type="InterPro" id="IPR029058">
    <property type="entry name" value="AB_hydrolase_fold"/>
</dbReference>
<dbReference type="InterPro" id="IPR001375">
    <property type="entry name" value="Peptidase_S9_cat"/>
</dbReference>
<evidence type="ECO:0000256" key="2">
    <source>
        <dbReference type="SAM" id="SignalP"/>
    </source>
</evidence>
<dbReference type="GO" id="GO:0006508">
    <property type="term" value="P:proteolysis"/>
    <property type="evidence" value="ECO:0007669"/>
    <property type="project" value="InterPro"/>
</dbReference>
<reference evidence="5" key="1">
    <citation type="submission" date="2018-02" db="EMBL/GenBank/DDBJ databases">
        <authorList>
            <person name="Clavel T."/>
            <person name="Strowig T."/>
        </authorList>
    </citation>
    <scope>NUCLEOTIDE SEQUENCE [LARGE SCALE GENOMIC DNA]</scope>
    <source>
        <strain evidence="5">DSM 103720</strain>
    </source>
</reference>
<evidence type="ECO:0000256" key="1">
    <source>
        <dbReference type="ARBA" id="ARBA00022801"/>
    </source>
</evidence>
<keyword evidence="1" id="KW-0378">Hydrolase</keyword>
<name>A0A2V1ILI8_9BACT</name>
<dbReference type="AlphaFoldDB" id="A0A2V1ILI8"/>
<comment type="caution">
    <text evidence="4">The sequence shown here is derived from an EMBL/GenBank/DDBJ whole genome shotgun (WGS) entry which is preliminary data.</text>
</comment>
<dbReference type="GeneID" id="82525343"/>
<dbReference type="RefSeq" id="WP_107031506.1">
    <property type="nucleotide sequence ID" value="NZ_CARXIO010000004.1"/>
</dbReference>
<gene>
    <name evidence="4" type="ORF">C5O23_03130</name>
</gene>
<dbReference type="SUPFAM" id="SSF82171">
    <property type="entry name" value="DPP6 N-terminal domain-like"/>
    <property type="match status" value="1"/>
</dbReference>
<proteinExistence type="predicted"/>
<dbReference type="Pfam" id="PF00326">
    <property type="entry name" value="Peptidase_S9"/>
    <property type="match status" value="1"/>
</dbReference>
<organism evidence="4 5">
    <name type="scientific">Duncaniella muris</name>
    <dbReference type="NCBI Taxonomy" id="2094150"/>
    <lineage>
        <taxon>Bacteria</taxon>
        <taxon>Pseudomonadati</taxon>
        <taxon>Bacteroidota</taxon>
        <taxon>Bacteroidia</taxon>
        <taxon>Bacteroidales</taxon>
        <taxon>Muribaculaceae</taxon>
        <taxon>Duncaniella</taxon>
    </lineage>
</organism>
<sequence length="818" mass="90637">MYKKVICAACGAALSLSSFGETIDIKSLNYSGPFEVATPFMLDSIDANSAKFDTLAILKTPISMNAAEKGSKFTNQVLPASRTPALHLLNFTLDNGRYFNGSLKVSGLKNREIYLDGKLITDEKLALAPATHSITVKCLTLPGNQPDSVRISIESDGKTQVTINKEQGRRYTLQDVMTGQRILSAALSPSGKYLLTTYSFTHEGGDNTFNTQISELSSGRVLLSSTETLRWMPDCDQLYLTRNVNKKLRFITLNPLTHEEQVIADDIPTHSFMLSPTADFFVYLKNQDEPKEKNADLYEIVNPEDRQPGWRSRASLMKFDLASGLSSPLTFGYRNVTPAGISADGSKLLFMAYDTKVEQRPSSVVSLYLLDLKSGACMTLLENEGFIGGASLSPDGKTVALTASPEGLGSIGKNLPDGMTPNMYDNQLYVMDVATKKVTPLTRDFNPSVESFAWSKADGNIYFTAEDRDLKSLYRVNPTNGQIDNLKALEEYVMSFDLSATAPVLVYTGQGASNSDRLYSVSLKNGRQNLIEDLSAKRLEGVRLGECKGWPFVTSRGDSISVRYILPPDFDPSEKYPMIVNYYGGCSPTSRTFESRYPHHVYAAHGYVVLVIIPRGSAGFGQEYAAHHVNTAGEGVADDIIEAVKAFTDSHSWVDSKKIGCIGASYGGFMTQYLQTKTDIFAAGISHAGISDHTSYWGEGYWGYSYSEVCMANSYPWTRKDLFVDRSPLFNADKIHTPLLFLHGDSDTNVPFGESIQMYTALKRLGRETAFVAVRGANHQVTEFNKRKQWQETIFAWFAKYLQDDPSWWEAMYPKKSL</sequence>
<dbReference type="InterPro" id="IPR011042">
    <property type="entry name" value="6-blade_b-propeller_TolB-like"/>
</dbReference>
<protein>
    <submittedName>
        <fullName evidence="4">S9 family peptidase</fullName>
    </submittedName>
</protein>
<dbReference type="Gene3D" id="2.120.10.30">
    <property type="entry name" value="TolB, C-terminal domain"/>
    <property type="match status" value="1"/>
</dbReference>
<dbReference type="Gene3D" id="3.40.50.1820">
    <property type="entry name" value="alpha/beta hydrolase"/>
    <property type="match status" value="1"/>
</dbReference>
<dbReference type="EMBL" id="PUEC01000005">
    <property type="protein sequence ID" value="PWB03396.1"/>
    <property type="molecule type" value="Genomic_DNA"/>
</dbReference>
<evidence type="ECO:0000259" key="3">
    <source>
        <dbReference type="Pfam" id="PF00326"/>
    </source>
</evidence>
<feature type="chain" id="PRO_5016166997" evidence="2">
    <location>
        <begin position="21"/>
        <end position="818"/>
    </location>
</feature>
<dbReference type="GO" id="GO:0004252">
    <property type="term" value="F:serine-type endopeptidase activity"/>
    <property type="evidence" value="ECO:0007669"/>
    <property type="project" value="TreeGrafter"/>
</dbReference>
<keyword evidence="5" id="KW-1185">Reference proteome</keyword>
<accession>A0A2V1ILI8</accession>
<feature type="domain" description="Peptidase S9 prolyl oligopeptidase catalytic" evidence="3">
    <location>
        <begin position="600"/>
        <end position="804"/>
    </location>
</feature>
<feature type="signal peptide" evidence="2">
    <location>
        <begin position="1"/>
        <end position="20"/>
    </location>
</feature>
<dbReference type="PANTHER" id="PTHR42776">
    <property type="entry name" value="SERINE PEPTIDASE S9 FAMILY MEMBER"/>
    <property type="match status" value="1"/>
</dbReference>
<dbReference type="Proteomes" id="UP000244905">
    <property type="component" value="Unassembled WGS sequence"/>
</dbReference>